<keyword evidence="6 10" id="KW-1133">Transmembrane helix</keyword>
<evidence type="ECO:0000256" key="4">
    <source>
        <dbReference type="ARBA" id="ARBA00022692"/>
    </source>
</evidence>
<gene>
    <name evidence="12" type="ordered locus">Halha_2632</name>
</gene>
<dbReference type="InterPro" id="IPR028055">
    <property type="entry name" value="YidC/Oxa/ALB_C"/>
</dbReference>
<dbReference type="KEGG" id="hhl:Halha_2632"/>
<evidence type="ECO:0000256" key="3">
    <source>
        <dbReference type="ARBA" id="ARBA00022475"/>
    </source>
</evidence>
<dbReference type="GO" id="GO:0051205">
    <property type="term" value="P:protein insertion into membrane"/>
    <property type="evidence" value="ECO:0007669"/>
    <property type="project" value="TreeGrafter"/>
</dbReference>
<dbReference type="PANTHER" id="PTHR12428:SF65">
    <property type="entry name" value="CYTOCHROME C OXIDASE ASSEMBLY PROTEIN COX18, MITOCHONDRIAL"/>
    <property type="match status" value="1"/>
</dbReference>
<keyword evidence="13" id="KW-1185">Reference proteome</keyword>
<evidence type="ECO:0000256" key="2">
    <source>
        <dbReference type="ARBA" id="ARBA00022448"/>
    </source>
</evidence>
<comment type="subcellular location">
    <subcellularLocation>
        <location evidence="1">Cell membrane</location>
        <topology evidence="1">Multi-pass membrane protein</topology>
    </subcellularLocation>
    <subcellularLocation>
        <location evidence="9">Membrane</location>
        <topology evidence="9">Multi-pass membrane protein</topology>
    </subcellularLocation>
</comment>
<keyword evidence="4 9" id="KW-0812">Transmembrane</keyword>
<comment type="similarity">
    <text evidence="9">Belongs to the OXA1/ALB3/YidC family.</text>
</comment>
<sequence>MLEMFSLGIFGWLGDFMQSLLIWFYGFTGSYGLAIISLTVAVRVVLFPLVAKQTRSMKKMQELQPKMEELKEKYGDDKQEFQQKTMELYQKHQVNPASGCLPLLVQMPILFGLFRGLRGWQELTGQSFLMVPDLSDPYLPLVVLTGLTMLGQSLLTQKLSGNDAANNKMLLFMPLLIVFIGYSLPSGVLLYWFTSNLIMTIQQYFLYTESTAMELKEESS</sequence>
<dbReference type="HOGENOM" id="CLU_036138_4_2_9"/>
<feature type="transmembrane region" description="Helical" evidence="10">
    <location>
        <begin position="169"/>
        <end position="193"/>
    </location>
</feature>
<dbReference type="STRING" id="748449.Halha_2632"/>
<evidence type="ECO:0000313" key="12">
    <source>
        <dbReference type="EMBL" id="AGB42504.1"/>
    </source>
</evidence>
<dbReference type="EMBL" id="CP003359">
    <property type="protein sequence ID" value="AGB42504.1"/>
    <property type="molecule type" value="Genomic_DNA"/>
</dbReference>
<dbReference type="GO" id="GO:0005886">
    <property type="term" value="C:plasma membrane"/>
    <property type="evidence" value="ECO:0007669"/>
    <property type="project" value="UniProtKB-SubCell"/>
</dbReference>
<dbReference type="Pfam" id="PF02096">
    <property type="entry name" value="60KD_IMP"/>
    <property type="match status" value="1"/>
</dbReference>
<keyword evidence="2" id="KW-0813">Transport</keyword>
<accession>L0KDQ2</accession>
<keyword evidence="3" id="KW-1003">Cell membrane</keyword>
<evidence type="ECO:0000256" key="9">
    <source>
        <dbReference type="RuleBase" id="RU003945"/>
    </source>
</evidence>
<evidence type="ECO:0000256" key="10">
    <source>
        <dbReference type="SAM" id="Phobius"/>
    </source>
</evidence>
<dbReference type="InterPro" id="IPR001708">
    <property type="entry name" value="YidC/ALB3/OXA1/COX18"/>
</dbReference>
<keyword evidence="5" id="KW-0653">Protein transport</keyword>
<evidence type="ECO:0000256" key="6">
    <source>
        <dbReference type="ARBA" id="ARBA00022989"/>
    </source>
</evidence>
<evidence type="ECO:0000256" key="7">
    <source>
        <dbReference type="ARBA" id="ARBA00023136"/>
    </source>
</evidence>
<dbReference type="eggNOG" id="COG0706">
    <property type="taxonomic scope" value="Bacteria"/>
</dbReference>
<dbReference type="PATRIC" id="fig|748449.3.peg.2552"/>
<dbReference type="AlphaFoldDB" id="L0KDQ2"/>
<reference evidence="13" key="1">
    <citation type="submission" date="2012-02" db="EMBL/GenBank/DDBJ databases">
        <title>The complete genome of Halobacteroides halobius DSM 5150.</title>
        <authorList>
            <person name="Lucas S."/>
            <person name="Copeland A."/>
            <person name="Lapidus A."/>
            <person name="Glavina del Rio T."/>
            <person name="Dalin E."/>
            <person name="Tice H."/>
            <person name="Bruce D."/>
            <person name="Goodwin L."/>
            <person name="Pitluck S."/>
            <person name="Peters L."/>
            <person name="Mikhailova N."/>
            <person name="Gu W."/>
            <person name="Kyrpides N."/>
            <person name="Mavromatis K."/>
            <person name="Ivanova N."/>
            <person name="Brettin T."/>
            <person name="Detter J.C."/>
            <person name="Han C."/>
            <person name="Larimer F."/>
            <person name="Land M."/>
            <person name="Hauser L."/>
            <person name="Markowitz V."/>
            <person name="Cheng J.-F."/>
            <person name="Hugenholtz P."/>
            <person name="Woyke T."/>
            <person name="Wu D."/>
            <person name="Tindall B."/>
            <person name="Pomrenke H."/>
            <person name="Brambilla E."/>
            <person name="Klenk H.-P."/>
            <person name="Eisen J.A."/>
        </authorList>
    </citation>
    <scope>NUCLEOTIDE SEQUENCE [LARGE SCALE GENOMIC DNA]</scope>
    <source>
        <strain evidence="13">ATCC 35273 / DSM 5150 / MD-1</strain>
    </source>
</reference>
<keyword evidence="7 10" id="KW-0472">Membrane</keyword>
<evidence type="ECO:0000256" key="8">
    <source>
        <dbReference type="ARBA" id="ARBA00023186"/>
    </source>
</evidence>
<dbReference type="NCBIfam" id="TIGR03592">
    <property type="entry name" value="yidC_oxa1_cterm"/>
    <property type="match status" value="1"/>
</dbReference>
<dbReference type="InterPro" id="IPR047196">
    <property type="entry name" value="YidC_ALB_C"/>
</dbReference>
<feature type="transmembrane region" description="Helical" evidence="10">
    <location>
        <begin position="31"/>
        <end position="51"/>
    </location>
</feature>
<evidence type="ECO:0000256" key="5">
    <source>
        <dbReference type="ARBA" id="ARBA00022927"/>
    </source>
</evidence>
<dbReference type="GO" id="GO:0015031">
    <property type="term" value="P:protein transport"/>
    <property type="evidence" value="ECO:0007669"/>
    <property type="project" value="UniProtKB-KW"/>
</dbReference>
<evidence type="ECO:0000259" key="11">
    <source>
        <dbReference type="Pfam" id="PF02096"/>
    </source>
</evidence>
<feature type="domain" description="Membrane insertase YidC/Oxa/ALB C-terminal" evidence="11">
    <location>
        <begin position="31"/>
        <end position="207"/>
    </location>
</feature>
<protein>
    <submittedName>
        <fullName evidence="12">Preprotein translocase subunit YidC</fullName>
    </submittedName>
</protein>
<name>L0KDQ2_HALHC</name>
<dbReference type="CDD" id="cd20070">
    <property type="entry name" value="5TM_YidC_Alb3"/>
    <property type="match status" value="1"/>
</dbReference>
<evidence type="ECO:0000313" key="13">
    <source>
        <dbReference type="Proteomes" id="UP000010880"/>
    </source>
</evidence>
<evidence type="ECO:0000256" key="1">
    <source>
        <dbReference type="ARBA" id="ARBA00004651"/>
    </source>
</evidence>
<keyword evidence="8" id="KW-0143">Chaperone</keyword>
<feature type="transmembrane region" description="Helical" evidence="10">
    <location>
        <begin position="137"/>
        <end position="157"/>
    </location>
</feature>
<dbReference type="PRINTS" id="PR01900">
    <property type="entry name" value="YIDCPROTEIN"/>
</dbReference>
<organism evidence="12 13">
    <name type="scientific">Halobacteroides halobius (strain ATCC 35273 / DSM 5150 / MD-1)</name>
    <dbReference type="NCBI Taxonomy" id="748449"/>
    <lineage>
        <taxon>Bacteria</taxon>
        <taxon>Bacillati</taxon>
        <taxon>Bacillota</taxon>
        <taxon>Clostridia</taxon>
        <taxon>Halanaerobiales</taxon>
        <taxon>Halobacteroidaceae</taxon>
        <taxon>Halobacteroides</taxon>
    </lineage>
</organism>
<dbReference type="PANTHER" id="PTHR12428">
    <property type="entry name" value="OXA1"/>
    <property type="match status" value="1"/>
</dbReference>
<dbReference type="GO" id="GO:0032977">
    <property type="term" value="F:membrane insertase activity"/>
    <property type="evidence" value="ECO:0007669"/>
    <property type="project" value="InterPro"/>
</dbReference>
<dbReference type="Proteomes" id="UP000010880">
    <property type="component" value="Chromosome"/>
</dbReference>
<proteinExistence type="inferred from homology"/>